<feature type="compositionally biased region" description="Basic and acidic residues" evidence="1">
    <location>
        <begin position="17"/>
        <end position="28"/>
    </location>
</feature>
<keyword evidence="3" id="KW-1185">Reference proteome</keyword>
<accession>A0A9Q3FKG8</accession>
<protein>
    <submittedName>
        <fullName evidence="2">Uncharacterized protein</fullName>
    </submittedName>
</protein>
<gene>
    <name evidence="2" type="ORF">O181_081576</name>
</gene>
<dbReference type="EMBL" id="AVOT02046545">
    <property type="protein sequence ID" value="MBW0541861.1"/>
    <property type="molecule type" value="Genomic_DNA"/>
</dbReference>
<organism evidence="2 3">
    <name type="scientific">Austropuccinia psidii MF-1</name>
    <dbReference type="NCBI Taxonomy" id="1389203"/>
    <lineage>
        <taxon>Eukaryota</taxon>
        <taxon>Fungi</taxon>
        <taxon>Dikarya</taxon>
        <taxon>Basidiomycota</taxon>
        <taxon>Pucciniomycotina</taxon>
        <taxon>Pucciniomycetes</taxon>
        <taxon>Pucciniales</taxon>
        <taxon>Sphaerophragmiaceae</taxon>
        <taxon>Austropuccinia</taxon>
    </lineage>
</organism>
<comment type="caution">
    <text evidence="2">The sequence shown here is derived from an EMBL/GenBank/DDBJ whole genome shotgun (WGS) entry which is preliminary data.</text>
</comment>
<feature type="region of interest" description="Disordered" evidence="1">
    <location>
        <begin position="1"/>
        <end position="30"/>
    </location>
</feature>
<evidence type="ECO:0000313" key="3">
    <source>
        <dbReference type="Proteomes" id="UP000765509"/>
    </source>
</evidence>
<evidence type="ECO:0000313" key="2">
    <source>
        <dbReference type="EMBL" id="MBW0541861.1"/>
    </source>
</evidence>
<dbReference type="Proteomes" id="UP000765509">
    <property type="component" value="Unassembled WGS sequence"/>
</dbReference>
<evidence type="ECO:0000256" key="1">
    <source>
        <dbReference type="SAM" id="MobiDB-lite"/>
    </source>
</evidence>
<sequence>MDESNSRSAARWAHPASEGHRCSPRDLHPQTPTLLAKLRSNSAQPKGQQQTLGLESVGDCRLGWGQKENKIHCRGVEPLTSPDHMARAQFTASLTMYETAGIKSILHLARRADPLSSITHLINSTTLLMTQSFPTCQPHSPTELTIFAYHSSL</sequence>
<reference evidence="2" key="1">
    <citation type="submission" date="2021-03" db="EMBL/GenBank/DDBJ databases">
        <title>Draft genome sequence of rust myrtle Austropuccinia psidii MF-1, a brazilian biotype.</title>
        <authorList>
            <person name="Quecine M.C."/>
            <person name="Pachon D.M.R."/>
            <person name="Bonatelli M.L."/>
            <person name="Correr F.H."/>
            <person name="Franceschini L.M."/>
            <person name="Leite T.F."/>
            <person name="Margarido G.R.A."/>
            <person name="Almeida C.A."/>
            <person name="Ferrarezi J.A."/>
            <person name="Labate C.A."/>
        </authorList>
    </citation>
    <scope>NUCLEOTIDE SEQUENCE</scope>
    <source>
        <strain evidence="2">MF-1</strain>
    </source>
</reference>
<name>A0A9Q3FKG8_9BASI</name>
<proteinExistence type="predicted"/>
<dbReference type="AlphaFoldDB" id="A0A9Q3FKG8"/>